<dbReference type="InParanoid" id="A0A409Y3C8"/>
<name>A0A409Y3C8_9AGAR</name>
<reference evidence="1 2" key="1">
    <citation type="journal article" date="2018" name="Evol. Lett.">
        <title>Horizontal gene cluster transfer increased hallucinogenic mushroom diversity.</title>
        <authorList>
            <person name="Reynolds H.T."/>
            <person name="Vijayakumar V."/>
            <person name="Gluck-Thaler E."/>
            <person name="Korotkin H.B."/>
            <person name="Matheny P.B."/>
            <person name="Slot J.C."/>
        </authorList>
    </citation>
    <scope>NUCLEOTIDE SEQUENCE [LARGE SCALE GENOMIC DNA]</scope>
    <source>
        <strain evidence="1 2">SRW20</strain>
    </source>
</reference>
<accession>A0A409Y3C8</accession>
<evidence type="ECO:0000313" key="1">
    <source>
        <dbReference type="EMBL" id="PPQ97500.1"/>
    </source>
</evidence>
<dbReference type="Proteomes" id="UP000284706">
    <property type="component" value="Unassembled WGS sequence"/>
</dbReference>
<keyword evidence="2" id="KW-1185">Reference proteome</keyword>
<dbReference type="EMBL" id="NHYE01001242">
    <property type="protein sequence ID" value="PPQ97500.1"/>
    <property type="molecule type" value="Genomic_DNA"/>
</dbReference>
<comment type="caution">
    <text evidence="1">The sequence shown here is derived from an EMBL/GenBank/DDBJ whole genome shotgun (WGS) entry which is preliminary data.</text>
</comment>
<proteinExistence type="predicted"/>
<evidence type="ECO:0000313" key="2">
    <source>
        <dbReference type="Proteomes" id="UP000284706"/>
    </source>
</evidence>
<protein>
    <submittedName>
        <fullName evidence="1">Uncharacterized protein</fullName>
    </submittedName>
</protein>
<organism evidence="1 2">
    <name type="scientific">Gymnopilus dilepis</name>
    <dbReference type="NCBI Taxonomy" id="231916"/>
    <lineage>
        <taxon>Eukaryota</taxon>
        <taxon>Fungi</taxon>
        <taxon>Dikarya</taxon>
        <taxon>Basidiomycota</taxon>
        <taxon>Agaricomycotina</taxon>
        <taxon>Agaricomycetes</taxon>
        <taxon>Agaricomycetidae</taxon>
        <taxon>Agaricales</taxon>
        <taxon>Agaricineae</taxon>
        <taxon>Hymenogastraceae</taxon>
        <taxon>Gymnopilus</taxon>
    </lineage>
</organism>
<gene>
    <name evidence="1" type="ORF">CVT26_002786</name>
</gene>
<dbReference type="AlphaFoldDB" id="A0A409Y3C8"/>
<sequence>MSPFASNPKILFGTMLSWPATLPTSEILDFYKREFPKDIEFVNSSWAKDALIKWTTRIGHATITYMTHTLVPELEEITAEADMKTTEYIAQWVKWDWSTAVTANFSSSLISKKAISMQRITEWTNTSNRYVTMFLLALHVANSKILHCSTHFATH</sequence>